<comment type="caution">
    <text evidence="1">The sequence shown here is derived from an EMBL/GenBank/DDBJ whole genome shotgun (WGS) entry which is preliminary data.</text>
</comment>
<dbReference type="InterPro" id="IPR009225">
    <property type="entry name" value="Phage_head_completion_GpL"/>
</dbReference>
<evidence type="ECO:0000313" key="1">
    <source>
        <dbReference type="EMBL" id="TCJ98824.1"/>
    </source>
</evidence>
<dbReference type="OrthoDB" id="6312934at2"/>
<reference evidence="1 2" key="1">
    <citation type="submission" date="2019-03" db="EMBL/GenBank/DDBJ databases">
        <title>Genomic Encyclopedia of Type Strains, Phase IV (KMG-IV): sequencing the most valuable type-strain genomes for metagenomic binning, comparative biology and taxonomic classification.</title>
        <authorList>
            <person name="Goeker M."/>
        </authorList>
    </citation>
    <scope>NUCLEOTIDE SEQUENCE [LARGE SCALE GENOMIC DNA]</scope>
    <source>
        <strain evidence="1 2">DSM 15534</strain>
    </source>
</reference>
<dbReference type="Pfam" id="PF05926">
    <property type="entry name" value="Phage_GPL"/>
    <property type="match status" value="1"/>
</dbReference>
<evidence type="ECO:0000313" key="2">
    <source>
        <dbReference type="Proteomes" id="UP000294702"/>
    </source>
</evidence>
<organism evidence="1 2">
    <name type="scientific">Volucribacter psittacicida</name>
    <dbReference type="NCBI Taxonomy" id="203482"/>
    <lineage>
        <taxon>Bacteria</taxon>
        <taxon>Pseudomonadati</taxon>
        <taxon>Pseudomonadota</taxon>
        <taxon>Gammaproteobacteria</taxon>
        <taxon>Pasteurellales</taxon>
        <taxon>Pasteurellaceae</taxon>
        <taxon>Volucribacter</taxon>
    </lineage>
</organism>
<name>A0A4R1FYB7_9PAST</name>
<dbReference type="AlphaFoldDB" id="A0A4R1FYB7"/>
<dbReference type="RefSeq" id="WP_132690554.1">
    <property type="nucleotide sequence ID" value="NZ_SMFT01000002.1"/>
</dbReference>
<proteinExistence type="predicted"/>
<accession>A0A4R1FYB7</accession>
<sequence length="150" mass="16922">MFNGRQTDYDDTVILNSGFWCDISVSEFQKTRAIPFNIPDEMVKSVLVSAMQGVEIDLADVASLYQNKGLTKVSEVSSVMINNENYAETLYKKAVFARAKADLLSEFNTLSAREIHENRKYADEQKSLLAEATFAIRTLKGKKRSAVWLI</sequence>
<gene>
    <name evidence="1" type="ORF">EV694_1251</name>
</gene>
<keyword evidence="2" id="KW-1185">Reference proteome</keyword>
<dbReference type="Proteomes" id="UP000294702">
    <property type="component" value="Unassembled WGS sequence"/>
</dbReference>
<dbReference type="EMBL" id="SMFT01000002">
    <property type="protein sequence ID" value="TCJ98824.1"/>
    <property type="molecule type" value="Genomic_DNA"/>
</dbReference>
<protein>
    <submittedName>
        <fullName evidence="1">Head completion protein GPL</fullName>
    </submittedName>
</protein>